<feature type="domain" description="N-acetyltransferase" evidence="3">
    <location>
        <begin position="9"/>
        <end position="168"/>
    </location>
</feature>
<comment type="caution">
    <text evidence="4">The sequence shown here is derived from an EMBL/GenBank/DDBJ whole genome shotgun (WGS) entry which is preliminary data.</text>
</comment>
<sequence>MVAMAMAKVTTRPAGDADVDAAVEVLRRSITELCVADHQNDPETLAEWLANKTPEQFRRWLAKPGLRTLVAEREGRVCGVGMLSADGVLHLCYVHPDHLRRGVGRALLVALENHARGLGLERVTLDATTTAVKFYEAFNYRCAGASKRGFGVTACRAYAKALERRHRR</sequence>
<dbReference type="Gene3D" id="3.40.630.30">
    <property type="match status" value="1"/>
</dbReference>
<keyword evidence="2" id="KW-0012">Acyltransferase</keyword>
<name>A6G1S0_9BACT</name>
<dbReference type="InterPro" id="IPR000182">
    <property type="entry name" value="GNAT_dom"/>
</dbReference>
<dbReference type="CDD" id="cd04301">
    <property type="entry name" value="NAT_SF"/>
    <property type="match status" value="1"/>
</dbReference>
<accession>A6G1S0</accession>
<dbReference type="eggNOG" id="COG0456">
    <property type="taxonomic scope" value="Bacteria"/>
</dbReference>
<keyword evidence="1 4" id="KW-0808">Transferase</keyword>
<proteinExistence type="predicted"/>
<dbReference type="Pfam" id="PF13673">
    <property type="entry name" value="Acetyltransf_10"/>
    <property type="match status" value="1"/>
</dbReference>
<protein>
    <submittedName>
        <fullName evidence="4">GCN5-related N-acetyltransferase</fullName>
    </submittedName>
</protein>
<dbReference type="AlphaFoldDB" id="A6G1S0"/>
<dbReference type="Proteomes" id="UP000005801">
    <property type="component" value="Unassembled WGS sequence"/>
</dbReference>
<reference evidence="4 5" key="1">
    <citation type="submission" date="2007-06" db="EMBL/GenBank/DDBJ databases">
        <authorList>
            <person name="Shimkets L."/>
            <person name="Ferriera S."/>
            <person name="Johnson J."/>
            <person name="Kravitz S."/>
            <person name="Beeson K."/>
            <person name="Sutton G."/>
            <person name="Rogers Y.-H."/>
            <person name="Friedman R."/>
            <person name="Frazier M."/>
            <person name="Venter J.C."/>
        </authorList>
    </citation>
    <scope>NUCLEOTIDE SEQUENCE [LARGE SCALE GENOMIC DNA]</scope>
    <source>
        <strain evidence="4 5">SIR-1</strain>
    </source>
</reference>
<evidence type="ECO:0000313" key="5">
    <source>
        <dbReference type="Proteomes" id="UP000005801"/>
    </source>
</evidence>
<gene>
    <name evidence="4" type="ORF">PPSIR1_35707</name>
</gene>
<organism evidence="4 5">
    <name type="scientific">Plesiocystis pacifica SIR-1</name>
    <dbReference type="NCBI Taxonomy" id="391625"/>
    <lineage>
        <taxon>Bacteria</taxon>
        <taxon>Pseudomonadati</taxon>
        <taxon>Myxococcota</taxon>
        <taxon>Polyangia</taxon>
        <taxon>Nannocystales</taxon>
        <taxon>Nannocystaceae</taxon>
        <taxon>Plesiocystis</taxon>
    </lineage>
</organism>
<evidence type="ECO:0000313" key="4">
    <source>
        <dbReference type="EMBL" id="EDM80110.1"/>
    </source>
</evidence>
<evidence type="ECO:0000259" key="3">
    <source>
        <dbReference type="PROSITE" id="PS51186"/>
    </source>
</evidence>
<evidence type="ECO:0000256" key="2">
    <source>
        <dbReference type="ARBA" id="ARBA00023315"/>
    </source>
</evidence>
<dbReference type="PANTHER" id="PTHR43877">
    <property type="entry name" value="AMINOALKYLPHOSPHONATE N-ACETYLTRANSFERASE-RELATED-RELATED"/>
    <property type="match status" value="1"/>
</dbReference>
<dbReference type="STRING" id="391625.PPSIR1_35707"/>
<dbReference type="EMBL" id="ABCS01000013">
    <property type="protein sequence ID" value="EDM80110.1"/>
    <property type="molecule type" value="Genomic_DNA"/>
</dbReference>
<keyword evidence="5" id="KW-1185">Reference proteome</keyword>
<dbReference type="PROSITE" id="PS51186">
    <property type="entry name" value="GNAT"/>
    <property type="match status" value="1"/>
</dbReference>
<dbReference type="InterPro" id="IPR050832">
    <property type="entry name" value="Bact_Acetyltransf"/>
</dbReference>
<dbReference type="GO" id="GO:0016747">
    <property type="term" value="F:acyltransferase activity, transferring groups other than amino-acyl groups"/>
    <property type="evidence" value="ECO:0007669"/>
    <property type="project" value="InterPro"/>
</dbReference>
<evidence type="ECO:0000256" key="1">
    <source>
        <dbReference type="ARBA" id="ARBA00022679"/>
    </source>
</evidence>
<dbReference type="InterPro" id="IPR016181">
    <property type="entry name" value="Acyl_CoA_acyltransferase"/>
</dbReference>
<dbReference type="SUPFAM" id="SSF55729">
    <property type="entry name" value="Acyl-CoA N-acyltransferases (Nat)"/>
    <property type="match status" value="1"/>
</dbReference>